<organism evidence="1 3">
    <name type="scientific">Enterococcus faecium</name>
    <name type="common">Streptococcus faecium</name>
    <dbReference type="NCBI Taxonomy" id="1352"/>
    <lineage>
        <taxon>Bacteria</taxon>
        <taxon>Bacillati</taxon>
        <taxon>Bacillota</taxon>
        <taxon>Bacilli</taxon>
        <taxon>Lactobacillales</taxon>
        <taxon>Enterococcaceae</taxon>
        <taxon>Enterococcus</taxon>
    </lineage>
</organism>
<protein>
    <submittedName>
        <fullName evidence="1">Uncharacterized protein</fullName>
    </submittedName>
</protein>
<dbReference type="SUPFAM" id="SSF57802">
    <property type="entry name" value="Rubredoxin-like"/>
    <property type="match status" value="1"/>
</dbReference>
<comment type="caution">
    <text evidence="1">The sequence shown here is derived from an EMBL/GenBank/DDBJ whole genome shotgun (WGS) entry which is preliminary data.</text>
</comment>
<evidence type="ECO:0000313" key="3">
    <source>
        <dbReference type="Proteomes" id="UP000070452"/>
    </source>
</evidence>
<evidence type="ECO:0000313" key="1">
    <source>
        <dbReference type="EMBL" id="KWX18640.1"/>
    </source>
</evidence>
<accession>A0A132P8J9</accession>
<dbReference type="AlphaFoldDB" id="A0A132P8J9"/>
<gene>
    <name evidence="1" type="ORF">AWT83_09235</name>
    <name evidence="2" type="ORF">DTPHA_603027</name>
</gene>
<sequence>MIIRDDHIYTCDSCHYSFPADEQPERCPDCEKTATRLDTEIETEDYYRVRAEIKAEIKALNAG</sequence>
<dbReference type="EMBL" id="FKLM01000127">
    <property type="protein sequence ID" value="SAM54269.1"/>
    <property type="molecule type" value="Genomic_DNA"/>
</dbReference>
<proteinExistence type="predicted"/>
<dbReference type="Proteomes" id="UP000183509">
    <property type="component" value="Unassembled WGS sequence"/>
</dbReference>
<evidence type="ECO:0000313" key="2">
    <source>
        <dbReference type="EMBL" id="SAM54269.1"/>
    </source>
</evidence>
<reference evidence="1 3" key="1">
    <citation type="submission" date="2016-01" db="EMBL/GenBank/DDBJ databases">
        <title>Molecular Mechanisms for transfer of large genomic segments between Enterococcus faecium strains.</title>
        <authorList>
            <person name="Garcia-Solache M.A."/>
            <person name="Lebreton F."/>
            <person name="Mclaughlin R.E."/>
            <person name="Whiteaker J.D."/>
            <person name="Gilmore M.S."/>
            <person name="Rice L.B."/>
        </authorList>
    </citation>
    <scope>NUCLEOTIDE SEQUENCE [LARGE SCALE GENOMIC DNA]</scope>
    <source>
        <strain evidence="1 3">D344RRF x C68</strain>
    </source>
</reference>
<dbReference type="EMBL" id="LRHK01000001">
    <property type="protein sequence ID" value="KWX18640.1"/>
    <property type="molecule type" value="Genomic_DNA"/>
</dbReference>
<name>A0A132P8J9_ENTFC</name>
<dbReference type="Proteomes" id="UP000070452">
    <property type="component" value="Unassembled WGS sequence"/>
</dbReference>
<evidence type="ECO:0000313" key="4">
    <source>
        <dbReference type="Proteomes" id="UP000183509"/>
    </source>
</evidence>
<dbReference type="RefSeq" id="WP_010723404.1">
    <property type="nucleotide sequence ID" value="NZ_AP022341.1"/>
</dbReference>
<reference evidence="2 4" key="2">
    <citation type="submission" date="2016-04" db="EMBL/GenBank/DDBJ databases">
        <authorList>
            <person name="Millard A."/>
        </authorList>
    </citation>
    <scope>NUCLEOTIDE SEQUENCE [LARGE SCALE GENOMIC DNA]</scope>
    <source>
        <strain evidence="2">Isolate 22</strain>
    </source>
</reference>